<keyword evidence="2" id="KW-1185">Reference proteome</keyword>
<dbReference type="Proteomes" id="UP000326198">
    <property type="component" value="Unassembled WGS sequence"/>
</dbReference>
<evidence type="ECO:0000313" key="2">
    <source>
        <dbReference type="Proteomes" id="UP000326198"/>
    </source>
</evidence>
<reference evidence="1 2" key="1">
    <citation type="submission" date="2019-04" db="EMBL/GenBank/DDBJ databases">
        <title>Friends and foes A comparative genomics studyof 23 Aspergillus species from section Flavi.</title>
        <authorList>
            <consortium name="DOE Joint Genome Institute"/>
            <person name="Kjaerbolling I."/>
            <person name="Vesth T."/>
            <person name="Frisvad J.C."/>
            <person name="Nybo J.L."/>
            <person name="Theobald S."/>
            <person name="Kildgaard S."/>
            <person name="Isbrandt T."/>
            <person name="Kuo A."/>
            <person name="Sato A."/>
            <person name="Lyhne E.K."/>
            <person name="Kogle M.E."/>
            <person name="Wiebenga A."/>
            <person name="Kun R.S."/>
            <person name="Lubbers R.J."/>
            <person name="Makela M.R."/>
            <person name="Barry K."/>
            <person name="Chovatia M."/>
            <person name="Clum A."/>
            <person name="Daum C."/>
            <person name="Haridas S."/>
            <person name="He G."/>
            <person name="LaButti K."/>
            <person name="Lipzen A."/>
            <person name="Mondo S."/>
            <person name="Riley R."/>
            <person name="Salamov A."/>
            <person name="Simmons B.A."/>
            <person name="Magnuson J.K."/>
            <person name="Henrissat B."/>
            <person name="Mortensen U.H."/>
            <person name="Larsen T.O."/>
            <person name="Devries R.P."/>
            <person name="Grigoriev I.V."/>
            <person name="Machida M."/>
            <person name="Baker S.E."/>
            <person name="Andersen M.R."/>
        </authorList>
    </citation>
    <scope>NUCLEOTIDE SEQUENCE [LARGE SCALE GENOMIC DNA]</scope>
    <source>
        <strain evidence="1 2">IBT 29228</strain>
    </source>
</reference>
<dbReference type="InterPro" id="IPR029063">
    <property type="entry name" value="SAM-dependent_MTases_sf"/>
</dbReference>
<name>A0A5N7ATY6_9EURO</name>
<evidence type="ECO:0000313" key="1">
    <source>
        <dbReference type="EMBL" id="KAE8373314.1"/>
    </source>
</evidence>
<sequence>MTSSPDYVFTRDSLDNNRINLQHYLVVQLFGYRIHPSIPTTNPQTCELPMLAQAQGKPIWLTDLAGELPKSVHLDAMDISFAATPLPEMLPSNMSLHQWDVKTDVPGHLVGCYDVIHLRFFAFVIQEHELDAILDRLLKLLKPGGYIQWTDIDISSLRLEKIRPDIQADAQVKLMDQFKGDDSRLNSAWVPTLAKRLANKGLTDVITDKREAPRHLALALHEVGLLATEAAAEAIKQTLDQAAKETRDGSYLAFTRYTVVARKGGGRHALVSERTGGGRVIELLVLFVSAYLQNVMLGST</sequence>
<dbReference type="SUPFAM" id="SSF53335">
    <property type="entry name" value="S-adenosyl-L-methionine-dependent methyltransferases"/>
    <property type="match status" value="1"/>
</dbReference>
<proteinExistence type="predicted"/>
<gene>
    <name evidence="1" type="ORF">BDV26DRAFT_285208</name>
</gene>
<dbReference type="AlphaFoldDB" id="A0A5N7ATY6"/>
<accession>A0A5N7ATY6</accession>
<dbReference type="Gene3D" id="3.40.50.150">
    <property type="entry name" value="Vaccinia Virus protein VP39"/>
    <property type="match status" value="1"/>
</dbReference>
<dbReference type="OrthoDB" id="417697at2759"/>
<organism evidence="1 2">
    <name type="scientific">Aspergillus bertholletiae</name>
    <dbReference type="NCBI Taxonomy" id="1226010"/>
    <lineage>
        <taxon>Eukaryota</taxon>
        <taxon>Fungi</taxon>
        <taxon>Dikarya</taxon>
        <taxon>Ascomycota</taxon>
        <taxon>Pezizomycotina</taxon>
        <taxon>Eurotiomycetes</taxon>
        <taxon>Eurotiomycetidae</taxon>
        <taxon>Eurotiales</taxon>
        <taxon>Aspergillaceae</taxon>
        <taxon>Aspergillus</taxon>
        <taxon>Aspergillus subgen. Circumdati</taxon>
    </lineage>
</organism>
<evidence type="ECO:0008006" key="3">
    <source>
        <dbReference type="Google" id="ProtNLM"/>
    </source>
</evidence>
<protein>
    <recommendedName>
        <fullName evidence="3">S-adenosyl-L-methionine-dependent methyltransferase</fullName>
    </recommendedName>
</protein>
<dbReference type="EMBL" id="ML736319">
    <property type="protein sequence ID" value="KAE8373314.1"/>
    <property type="molecule type" value="Genomic_DNA"/>
</dbReference>